<evidence type="ECO:0000259" key="2">
    <source>
        <dbReference type="PROSITE" id="PS51977"/>
    </source>
</evidence>
<feature type="domain" description="WGR" evidence="2">
    <location>
        <begin position="1"/>
        <end position="88"/>
    </location>
</feature>
<reference evidence="3 4" key="1">
    <citation type="submission" date="2024-01" db="EMBL/GenBank/DDBJ databases">
        <title>New evidence supports the origin of RcGTA from prophage.</title>
        <authorList>
            <person name="Xu Y."/>
            <person name="Liu B."/>
            <person name="Chen F."/>
        </authorList>
    </citation>
    <scope>NUCLEOTIDE SEQUENCE [LARGE SCALE GENOMIC DNA]</scope>
    <source>
        <strain evidence="3 4">CBW1107-2</strain>
    </source>
</reference>
<dbReference type="CDD" id="cd07996">
    <property type="entry name" value="WGR_MMR_like"/>
    <property type="match status" value="1"/>
</dbReference>
<sequence length="88" mass="10306">MNELHPVHLRRIDPSQNMRRFYSLSVQPTLFGGASLVRDWGRIGTRGQSMIETFDTPAEAGDAMTRLERRKRRRGYLDPYASRRGRRE</sequence>
<keyword evidence="4" id="KW-1185">Reference proteome</keyword>
<name>A0ABV3WYM1_9HYPH</name>
<dbReference type="SMART" id="SM00773">
    <property type="entry name" value="WGR"/>
    <property type="match status" value="1"/>
</dbReference>
<comment type="caution">
    <text evidence="3">The sequence shown here is derived from an EMBL/GenBank/DDBJ whole genome shotgun (WGS) entry which is preliminary data.</text>
</comment>
<dbReference type="Proteomes" id="UP001559025">
    <property type="component" value="Unassembled WGS sequence"/>
</dbReference>
<feature type="region of interest" description="Disordered" evidence="1">
    <location>
        <begin position="62"/>
        <end position="88"/>
    </location>
</feature>
<dbReference type="Pfam" id="PF05406">
    <property type="entry name" value="WGR"/>
    <property type="match status" value="1"/>
</dbReference>
<dbReference type="SUPFAM" id="SSF142921">
    <property type="entry name" value="WGR domain-like"/>
    <property type="match status" value="1"/>
</dbReference>
<dbReference type="RefSeq" id="WP_173194913.1">
    <property type="nucleotide sequence ID" value="NZ_JABETK010000005.1"/>
</dbReference>
<dbReference type="InterPro" id="IPR036930">
    <property type="entry name" value="WGR_dom_sf"/>
</dbReference>
<proteinExistence type="predicted"/>
<organism evidence="3 4">
    <name type="scientific">Neoaquamicrobium sediminum</name>
    <dbReference type="NCBI Taxonomy" id="1849104"/>
    <lineage>
        <taxon>Bacteria</taxon>
        <taxon>Pseudomonadati</taxon>
        <taxon>Pseudomonadota</taxon>
        <taxon>Alphaproteobacteria</taxon>
        <taxon>Hyphomicrobiales</taxon>
        <taxon>Phyllobacteriaceae</taxon>
        <taxon>Neoaquamicrobium</taxon>
    </lineage>
</organism>
<dbReference type="PROSITE" id="PS51977">
    <property type="entry name" value="WGR"/>
    <property type="match status" value="1"/>
</dbReference>
<dbReference type="InterPro" id="IPR049809">
    <property type="entry name" value="YehF/YfeS-like_WGR"/>
</dbReference>
<dbReference type="Gene3D" id="2.20.140.10">
    <property type="entry name" value="WGR domain"/>
    <property type="match status" value="1"/>
</dbReference>
<accession>A0ABV3WYM1</accession>
<evidence type="ECO:0000313" key="4">
    <source>
        <dbReference type="Proteomes" id="UP001559025"/>
    </source>
</evidence>
<evidence type="ECO:0000256" key="1">
    <source>
        <dbReference type="SAM" id="MobiDB-lite"/>
    </source>
</evidence>
<dbReference type="InterPro" id="IPR008893">
    <property type="entry name" value="WGR_domain"/>
</dbReference>
<gene>
    <name evidence="3" type="ORF">V1479_20995</name>
</gene>
<evidence type="ECO:0000313" key="3">
    <source>
        <dbReference type="EMBL" id="MEX4009797.1"/>
    </source>
</evidence>
<protein>
    <submittedName>
        <fullName evidence="3">WGR domain-containing protein</fullName>
    </submittedName>
</protein>
<dbReference type="EMBL" id="JAZHFV010000007">
    <property type="protein sequence ID" value="MEX4009797.1"/>
    <property type="molecule type" value="Genomic_DNA"/>
</dbReference>